<accession>A0A193GLU9</accession>
<geneLocation type="plasmid" evidence="1 2">
    <name>unnamed1</name>
</geneLocation>
<evidence type="ECO:0000313" key="1">
    <source>
        <dbReference type="EMBL" id="ANN80845.1"/>
    </source>
</evidence>
<reference evidence="1 2" key="1">
    <citation type="submission" date="2016-06" db="EMBL/GenBank/DDBJ databases">
        <title>Complete genome sequences of Bordetella bronchialis and Bordetella flabilis.</title>
        <authorList>
            <person name="LiPuma J.J."/>
            <person name="Spilker T."/>
        </authorList>
    </citation>
    <scope>NUCLEOTIDE SEQUENCE [LARGE SCALE GENOMIC DNA]</scope>
    <source>
        <strain evidence="1 2">AU10664</strain>
        <plasmid evidence="1 2">unnamed1</plasmid>
    </source>
</reference>
<dbReference type="RefSeq" id="WP_066665873.1">
    <property type="nucleotide sequence ID" value="NZ_CBCSCL010000020.1"/>
</dbReference>
<organism evidence="1 2">
    <name type="scientific">Bordetella flabilis</name>
    <dbReference type="NCBI Taxonomy" id="463014"/>
    <lineage>
        <taxon>Bacteria</taxon>
        <taxon>Pseudomonadati</taxon>
        <taxon>Pseudomonadota</taxon>
        <taxon>Betaproteobacteria</taxon>
        <taxon>Burkholderiales</taxon>
        <taxon>Alcaligenaceae</taxon>
        <taxon>Bordetella</taxon>
    </lineage>
</organism>
<dbReference type="Proteomes" id="UP000091926">
    <property type="component" value="Plasmid unnamed1"/>
</dbReference>
<dbReference type="OrthoDB" id="7030177at2"/>
<gene>
    <name evidence="1" type="ORF">BAU07_26340</name>
</gene>
<name>A0A193GLU9_9BORD</name>
<sequence length="121" mass="13674">MSKTSFNTRHFRWAICECCSGHGKVEHPAFKNGFTSQEWSDMANDWDAEGETNGQDRYLAGAYDVPCDACEGTGKVQQPDFRAMGRDERRAYVSYLREQREVAEIDRVISAESAAERRLGG</sequence>
<proteinExistence type="predicted"/>
<keyword evidence="1" id="KW-0614">Plasmid</keyword>
<protein>
    <submittedName>
        <fullName evidence="1">Uncharacterized protein</fullName>
    </submittedName>
</protein>
<dbReference type="EMBL" id="CP016173">
    <property type="protein sequence ID" value="ANN80845.1"/>
    <property type="molecule type" value="Genomic_DNA"/>
</dbReference>
<dbReference type="KEGG" id="bfz:BAU07_26340"/>
<evidence type="ECO:0000313" key="2">
    <source>
        <dbReference type="Proteomes" id="UP000091926"/>
    </source>
</evidence>
<keyword evidence="2" id="KW-1185">Reference proteome</keyword>
<dbReference type="AlphaFoldDB" id="A0A193GLU9"/>